<evidence type="ECO:0000256" key="2">
    <source>
        <dbReference type="SAM" id="Phobius"/>
    </source>
</evidence>
<name>A0A0F9LCS1_9ZZZZ</name>
<dbReference type="InterPro" id="IPR052982">
    <property type="entry name" value="SRP1/TIP1-like"/>
</dbReference>
<feature type="domain" description="Yeast cell wall synthesis Kre9/Knh1-like N-terminal" evidence="3">
    <location>
        <begin position="353"/>
        <end position="436"/>
    </location>
</feature>
<reference evidence="4" key="1">
    <citation type="journal article" date="2015" name="Nature">
        <title>Complex archaea that bridge the gap between prokaryotes and eukaryotes.</title>
        <authorList>
            <person name="Spang A."/>
            <person name="Saw J.H."/>
            <person name="Jorgensen S.L."/>
            <person name="Zaremba-Niedzwiedzka K."/>
            <person name="Martijn J."/>
            <person name="Lind A.E."/>
            <person name="van Eijk R."/>
            <person name="Schleper C."/>
            <person name="Guy L."/>
            <person name="Ettema T.J."/>
        </authorList>
    </citation>
    <scope>NUCLEOTIDE SEQUENCE</scope>
</reference>
<keyword evidence="2" id="KW-0472">Membrane</keyword>
<dbReference type="AlphaFoldDB" id="A0A0F9LCS1"/>
<dbReference type="Pfam" id="PF10342">
    <property type="entry name" value="Kre9_KNH"/>
    <property type="match status" value="1"/>
</dbReference>
<comment type="caution">
    <text evidence="4">The sequence shown here is derived from an EMBL/GenBank/DDBJ whole genome shotgun (WGS) entry which is preliminary data.</text>
</comment>
<evidence type="ECO:0000259" key="3">
    <source>
        <dbReference type="Pfam" id="PF10342"/>
    </source>
</evidence>
<keyword evidence="2" id="KW-0812">Transmembrane</keyword>
<evidence type="ECO:0000256" key="1">
    <source>
        <dbReference type="ARBA" id="ARBA00022729"/>
    </source>
</evidence>
<evidence type="ECO:0000313" key="4">
    <source>
        <dbReference type="EMBL" id="KKM92664.1"/>
    </source>
</evidence>
<dbReference type="EMBL" id="LAZR01006362">
    <property type="protein sequence ID" value="KKM92664.1"/>
    <property type="molecule type" value="Genomic_DNA"/>
</dbReference>
<protein>
    <recommendedName>
        <fullName evidence="3">Yeast cell wall synthesis Kre9/Knh1-like N-terminal domain-containing protein</fullName>
    </recommendedName>
</protein>
<dbReference type="PANTHER" id="PTHR40633:SF1">
    <property type="entry name" value="GPI ANCHORED SERINE-THREONINE RICH PROTEIN (AFU_ORTHOLOGUE AFUA_1G03630)"/>
    <property type="match status" value="1"/>
</dbReference>
<keyword evidence="2" id="KW-1133">Transmembrane helix</keyword>
<accession>A0A0F9LCS1</accession>
<feature type="transmembrane region" description="Helical" evidence="2">
    <location>
        <begin position="446"/>
        <end position="463"/>
    </location>
</feature>
<keyword evidence="1" id="KW-0732">Signal</keyword>
<sequence>MRKKGYTIITTLIFTILFANMLSTQSKFLEGGNNEDTRITSQDLLNHSGATMQTLFPKDLFAVTSWAKKEDVISFQFQTNPLLLIEMWALTEEQWYDMPYDGVLTDDDGDYLGIQLGGNFTFSPTHTTKWFIVLYNPSSYRTTEIYIEWGATPYIIITNPTSGTSLLTESALNVEWKSNIGTWVNIDLYRGNTLVSTLKESTYNNEFETVRIPESCIDGDDYRIKITDNYDDTEFDFSAPFTIQRRKITVLFPMESDELVPFTTFTIGWTSLGVGPSARLRIDLLLNLTHIQEISNQTENDGIFKWKVLTEVNLINHTYSHYQIKIQDSETQKYVGLSPFFTITKERFMRITSPVNNNSFTQGKVMNIAWETDSTSFKVNIRLMRGNTIIYDIEPVRNKGYYDWNIPSSIRPGTDYYIFINATDNSVSSTSQTFTIKPKLKQIPSYNFPLFLISIIMGVAMIWKKKIIKTKTGRLI</sequence>
<dbReference type="PANTHER" id="PTHR40633">
    <property type="entry name" value="MATRIX PROTEIN, PUTATIVE (AFU_ORTHOLOGUE AFUA_8G05410)-RELATED"/>
    <property type="match status" value="1"/>
</dbReference>
<dbReference type="InterPro" id="IPR018466">
    <property type="entry name" value="Kre9/Knh1-like_N"/>
</dbReference>
<proteinExistence type="predicted"/>
<gene>
    <name evidence="4" type="ORF">LCGC14_1216220</name>
</gene>
<organism evidence="4">
    <name type="scientific">marine sediment metagenome</name>
    <dbReference type="NCBI Taxonomy" id="412755"/>
    <lineage>
        <taxon>unclassified sequences</taxon>
        <taxon>metagenomes</taxon>
        <taxon>ecological metagenomes</taxon>
    </lineage>
</organism>